<proteinExistence type="predicted"/>
<gene>
    <name evidence="1" type="ORF">NLU14_13600</name>
</gene>
<evidence type="ECO:0008006" key="3">
    <source>
        <dbReference type="Google" id="ProtNLM"/>
    </source>
</evidence>
<reference evidence="1" key="1">
    <citation type="submission" date="2022-07" db="EMBL/GenBank/DDBJ databases">
        <title>Marinobacter iranensis a new bacterium isolate from a hipersaline lake in Iran.</title>
        <authorList>
            <person name="Mohammad A.M.A."/>
            <person name="Cristina S.-P."/>
            <person name="Antonio V."/>
        </authorList>
    </citation>
    <scope>NUCLEOTIDE SEQUENCE</scope>
    <source>
        <strain evidence="1">71-i</strain>
    </source>
</reference>
<evidence type="ECO:0000313" key="2">
    <source>
        <dbReference type="Proteomes" id="UP001143391"/>
    </source>
</evidence>
<dbReference type="RefSeq" id="WP_275707422.1">
    <property type="nucleotide sequence ID" value="NZ_JANCMW010000008.1"/>
</dbReference>
<dbReference type="Proteomes" id="UP001143391">
    <property type="component" value="Unassembled WGS sequence"/>
</dbReference>
<accession>A0ABT5YC45</accession>
<organism evidence="1 2">
    <name type="scientific">Marinobacter iranensis</name>
    <dbReference type="NCBI Taxonomy" id="2962607"/>
    <lineage>
        <taxon>Bacteria</taxon>
        <taxon>Pseudomonadati</taxon>
        <taxon>Pseudomonadota</taxon>
        <taxon>Gammaproteobacteria</taxon>
        <taxon>Pseudomonadales</taxon>
        <taxon>Marinobacteraceae</taxon>
        <taxon>Marinobacter</taxon>
    </lineage>
</organism>
<protein>
    <recommendedName>
        <fullName evidence="3">Capsule polysaccharide biosynthesis protein</fullName>
    </recommendedName>
</protein>
<dbReference type="Pfam" id="PF05159">
    <property type="entry name" value="Capsule_synth"/>
    <property type="match status" value="1"/>
</dbReference>
<dbReference type="SUPFAM" id="SSF53756">
    <property type="entry name" value="UDP-Glycosyltransferase/glycogen phosphorylase"/>
    <property type="match status" value="1"/>
</dbReference>
<dbReference type="EMBL" id="JANCMW010000008">
    <property type="protein sequence ID" value="MDF0751260.1"/>
    <property type="molecule type" value="Genomic_DNA"/>
</dbReference>
<sequence>MSNRGLFFITNHENAPLLSEKLVEKYPVIISREESDLDFADGVSCEFYSTEYIKSPFGERIGTSDFGDIELSFNLALGNAHTFFILERLRYFNGTAKTDPSRSCFNYVPYLQESLLRAADVLSAARPDFLVFSSTPHDLEAWLVFIHAGSMGIPVYVVCQTELPWRVFLKRVRPEPGLGYRILSYHPERDLPQQKLYVTRGKKPSTGGVEYISAKRNNYALAEPQYMKNQKKGGDKSLVSRVNKLKGKLKAGNVPKNRTSASNLDRELAKMLDRYRASRLRRSLKKYAIDSIPHGKFVCMFLHFQPERTSIPEGGRFSPQINAIAALRSQIPDNWTLLVKEHPSMFLLKSKRPFRHPDFYPLVANMPKTYLLDETHSSFDLIDQAQAVATLTGTVGFEALCRGRVAIVLGDASYRGYPGVVDLYDTYSPGTTLEEKIDFASAELEDSSVVEACATITEQASYSDGIRSELVSPDTMCAALMALSEERGLGAGA</sequence>
<comment type="caution">
    <text evidence="1">The sequence shown here is derived from an EMBL/GenBank/DDBJ whole genome shotgun (WGS) entry which is preliminary data.</text>
</comment>
<dbReference type="InterPro" id="IPR007833">
    <property type="entry name" value="Capsule_polysaccharide_synth"/>
</dbReference>
<evidence type="ECO:0000313" key="1">
    <source>
        <dbReference type="EMBL" id="MDF0751260.1"/>
    </source>
</evidence>
<keyword evidence="2" id="KW-1185">Reference proteome</keyword>
<name>A0ABT5YC45_9GAMM</name>